<evidence type="ECO:0000256" key="2">
    <source>
        <dbReference type="ARBA" id="ARBA00022963"/>
    </source>
</evidence>
<name>A0A956LYI0_UNCEI</name>
<dbReference type="PANTHER" id="PTHR14226:SF29">
    <property type="entry name" value="NEUROPATHY TARGET ESTERASE SWS"/>
    <property type="match status" value="1"/>
</dbReference>
<evidence type="ECO:0000313" key="6">
    <source>
        <dbReference type="EMBL" id="MCA9726575.1"/>
    </source>
</evidence>
<dbReference type="PROSITE" id="PS51635">
    <property type="entry name" value="PNPLA"/>
    <property type="match status" value="1"/>
</dbReference>
<dbReference type="Gene3D" id="3.40.1090.10">
    <property type="entry name" value="Cytosolic phospholipase A2 catalytic domain"/>
    <property type="match status" value="2"/>
</dbReference>
<dbReference type="InterPro" id="IPR002641">
    <property type="entry name" value="PNPLA_dom"/>
</dbReference>
<feature type="active site" description="Proton acceptor" evidence="4">
    <location>
        <position position="193"/>
    </location>
</feature>
<dbReference type="EMBL" id="JAGQHR010000044">
    <property type="protein sequence ID" value="MCA9726575.1"/>
    <property type="molecule type" value="Genomic_DNA"/>
</dbReference>
<protein>
    <submittedName>
        <fullName evidence="6">Patatin-like phospholipase family protein</fullName>
    </submittedName>
</protein>
<evidence type="ECO:0000259" key="5">
    <source>
        <dbReference type="PROSITE" id="PS51635"/>
    </source>
</evidence>
<dbReference type="PANTHER" id="PTHR14226">
    <property type="entry name" value="NEUROPATHY TARGET ESTERASE/SWISS CHEESE D.MELANOGASTER"/>
    <property type="match status" value="1"/>
</dbReference>
<dbReference type="Gene3D" id="3.10.20.310">
    <property type="entry name" value="membrane protein fhac"/>
    <property type="match status" value="1"/>
</dbReference>
<dbReference type="GO" id="GO:0016042">
    <property type="term" value="P:lipid catabolic process"/>
    <property type="evidence" value="ECO:0007669"/>
    <property type="project" value="UniProtKB-UniRule"/>
</dbReference>
<keyword evidence="3 4" id="KW-0443">Lipid metabolism</keyword>
<sequence length="701" mass="77953">MPPAEPAYPLGRPRIGLVLSGGGARGIAHIGVLRALEEGGIPIDAIAGNSMGAVVGGLYAAGVGVDSLEALARRPDLFVAPNSYGNLSVFQKRRIQTPTVGLYFDGLEYRLPRALINDFNVNWMLVAHTARANLSSGGDFDRLPIPFRAVALDLRSGDTVVLRHGDLARAIRSSMSVPVSFPPIRGDNQLLVDAGTRNNMPIDLARDELHADKIIAVNCALPWDAGREGADVTEVALRLVHILSQRVDSTRIGGWDVWIEPDLGDTRTFDFDRRDELIRAGYELTRAMMPRIRRQLGLDPAEPPHPLTPTRQREAGLVDLDRLRVERIDLSGRRMSYSWVPRDELGVEPGDSFSLDRIERGLRRLYATYLYDTVWPSFRLGDHGEVVIDLQLEERDLTYVSMHLLYDNGRNMNTSLEVARRNLLRLGEALYLKTYLGNFVSGVEGGMRSSHVRGLPLALDVVASVRDFDYRRNVRGELDRQEVKLELSTGLLVGRQALLLFGARTWRDRGRGAGEVPDWAATDRTGFVTAMIDGTDQRELPSRGTFLRADYEFYFEADLESRHHSISGETSVSLPLGRVSITPHGSGAWVSREEIPFRNWSRLDLTRATWGRFEKKLYAPFVAAGAVDLSWRGPYQIVLWSSGIAGVRAGSFEDLREARPDRGVEGGLLQRSPIGPIFIGVAAELHRNPFYFIQVGHDLIP</sequence>
<dbReference type="Gene3D" id="2.40.160.50">
    <property type="entry name" value="membrane protein fhac: a member of the omp85/tpsb transporter family"/>
    <property type="match status" value="1"/>
</dbReference>
<keyword evidence="1 4" id="KW-0378">Hydrolase</keyword>
<accession>A0A956LYI0</accession>
<dbReference type="AlphaFoldDB" id="A0A956LYI0"/>
<reference evidence="6" key="1">
    <citation type="submission" date="2020-04" db="EMBL/GenBank/DDBJ databases">
        <authorList>
            <person name="Zhang T."/>
        </authorList>
    </citation>
    <scope>NUCLEOTIDE SEQUENCE</scope>
    <source>
        <strain evidence="6">HKST-UBA01</strain>
    </source>
</reference>
<comment type="caution">
    <text evidence="4">Lacks conserved residue(s) required for the propagation of feature annotation.</text>
</comment>
<dbReference type="SUPFAM" id="SSF52151">
    <property type="entry name" value="FabD/lysophospholipase-like"/>
    <property type="match status" value="1"/>
</dbReference>
<evidence type="ECO:0000256" key="1">
    <source>
        <dbReference type="ARBA" id="ARBA00022801"/>
    </source>
</evidence>
<dbReference type="InterPro" id="IPR050301">
    <property type="entry name" value="NTE"/>
</dbReference>
<dbReference type="InterPro" id="IPR016035">
    <property type="entry name" value="Acyl_Trfase/lysoPLipase"/>
</dbReference>
<feature type="domain" description="PNPLA" evidence="5">
    <location>
        <begin position="17"/>
        <end position="206"/>
    </location>
</feature>
<reference evidence="6" key="2">
    <citation type="journal article" date="2021" name="Microbiome">
        <title>Successional dynamics and alternative stable states in a saline activated sludge microbial community over 9 years.</title>
        <authorList>
            <person name="Wang Y."/>
            <person name="Ye J."/>
            <person name="Ju F."/>
            <person name="Liu L."/>
            <person name="Boyd J.A."/>
            <person name="Deng Y."/>
            <person name="Parks D.H."/>
            <person name="Jiang X."/>
            <person name="Yin X."/>
            <person name="Woodcroft B.J."/>
            <person name="Tyson G.W."/>
            <person name="Hugenholtz P."/>
            <person name="Polz M.F."/>
            <person name="Zhang T."/>
        </authorList>
    </citation>
    <scope>NUCLEOTIDE SEQUENCE</scope>
    <source>
        <strain evidence="6">HKST-UBA01</strain>
    </source>
</reference>
<comment type="caution">
    <text evidence="6">The sequence shown here is derived from an EMBL/GenBank/DDBJ whole genome shotgun (WGS) entry which is preliminary data.</text>
</comment>
<dbReference type="Pfam" id="PF01734">
    <property type="entry name" value="Patatin"/>
    <property type="match status" value="1"/>
</dbReference>
<dbReference type="GO" id="GO:0016787">
    <property type="term" value="F:hydrolase activity"/>
    <property type="evidence" value="ECO:0007669"/>
    <property type="project" value="UniProtKB-UniRule"/>
</dbReference>
<feature type="short sequence motif" description="GXSXG" evidence="4">
    <location>
        <begin position="48"/>
        <end position="52"/>
    </location>
</feature>
<feature type="active site" description="Nucleophile" evidence="4">
    <location>
        <position position="50"/>
    </location>
</feature>
<evidence type="ECO:0000313" key="7">
    <source>
        <dbReference type="Proteomes" id="UP000697710"/>
    </source>
</evidence>
<evidence type="ECO:0000256" key="3">
    <source>
        <dbReference type="ARBA" id="ARBA00023098"/>
    </source>
</evidence>
<dbReference type="CDD" id="cd07205">
    <property type="entry name" value="Pat_PNPLA6_PNPLA7_NTE1_like"/>
    <property type="match status" value="1"/>
</dbReference>
<gene>
    <name evidence="6" type="ORF">KC729_02765</name>
</gene>
<feature type="short sequence motif" description="GXGXXG" evidence="4">
    <location>
        <begin position="21"/>
        <end position="26"/>
    </location>
</feature>
<dbReference type="Proteomes" id="UP000697710">
    <property type="component" value="Unassembled WGS sequence"/>
</dbReference>
<organism evidence="6 7">
    <name type="scientific">Eiseniibacteriota bacterium</name>
    <dbReference type="NCBI Taxonomy" id="2212470"/>
    <lineage>
        <taxon>Bacteria</taxon>
        <taxon>Candidatus Eiseniibacteriota</taxon>
    </lineage>
</organism>
<proteinExistence type="predicted"/>
<keyword evidence="2 4" id="KW-0442">Lipid degradation</keyword>
<evidence type="ECO:0000256" key="4">
    <source>
        <dbReference type="PROSITE-ProRule" id="PRU01161"/>
    </source>
</evidence>